<evidence type="ECO:0000256" key="4">
    <source>
        <dbReference type="ARBA" id="ARBA00022598"/>
    </source>
</evidence>
<evidence type="ECO:0000313" key="15">
    <source>
        <dbReference type="Proteomes" id="UP000681720"/>
    </source>
</evidence>
<evidence type="ECO:0000256" key="12">
    <source>
        <dbReference type="SAM" id="Phobius"/>
    </source>
</evidence>
<keyword evidence="12" id="KW-1133">Transmembrane helix</keyword>
<organism evidence="14 15">
    <name type="scientific">Rotaria magnacalcarata</name>
    <dbReference type="NCBI Taxonomy" id="392030"/>
    <lineage>
        <taxon>Eukaryota</taxon>
        <taxon>Metazoa</taxon>
        <taxon>Spiralia</taxon>
        <taxon>Gnathifera</taxon>
        <taxon>Rotifera</taxon>
        <taxon>Eurotatoria</taxon>
        <taxon>Bdelloidea</taxon>
        <taxon>Philodinida</taxon>
        <taxon>Philodinidae</taxon>
        <taxon>Rotaria</taxon>
    </lineage>
</organism>
<evidence type="ECO:0000256" key="11">
    <source>
        <dbReference type="SAM" id="MobiDB-lite"/>
    </source>
</evidence>
<evidence type="ECO:0000313" key="14">
    <source>
        <dbReference type="EMBL" id="CAF3876340.1"/>
    </source>
</evidence>
<evidence type="ECO:0000256" key="1">
    <source>
        <dbReference type="ARBA" id="ARBA00005032"/>
    </source>
</evidence>
<dbReference type="FunFam" id="1.10.10.520:FF:000001">
    <property type="entry name" value="NEDD8-activating enzyme E1 catalytic subunit"/>
    <property type="match status" value="1"/>
</dbReference>
<gene>
    <name evidence="14" type="ORF">GIL414_LOCUS5308</name>
</gene>
<keyword evidence="12" id="KW-0472">Membrane</keyword>
<evidence type="ECO:0000256" key="8">
    <source>
        <dbReference type="ARBA" id="ARBA00023624"/>
    </source>
</evidence>
<sequence length="707" mass="80034">MTIPDDDSTKRKRWTHLRRVLERTGPFKDPNFEPSTELLSGIESVRILIIGAGGLGCELLKDMALMGFCRIDIIDMDTIDLANLNRQFLFTKADIGKSKAEIAAKFIMNRIPNCNVTPHMNKIQDFDASFYSQFRIIVCGLDSIVARRWINSMLVSMLQYDENNQVVPTSIIPLIDGGTEGFKGNARVIMHGYTSCIECTLDLFPPQVNFPQCTIANNPRLPEHCVEWVTSILWPKEKPFGPGVNIDGDSVEHIQWIVEHATKRANEHNITGINFRFTQGVVKRIIPAVASTNAVIASICATEVFKLATSYVHVNGMTTVIDTFLYLQRDIEQSFQRVQTIFSSSHYDRRELDRIFNHISCTLDDLEKVNQLINSSSSVENESVNITSNQNASLLLNLSENDLGDEVSNSRISIKNSTKNNFTVGYSKENEERLLVTNSNATVDLQPSFDEREDFIRRMKLQHDYYKNKIQSINNETQMEIIQLDQTPDDHKNEDHIIRKQDEQLEQIHHSIVSLKNLTQNINFEINDHIRVLDNLETGMIDSQGHVERLTNQTKTFIRSSADDVGGHTCLFALAVGLFFILSIGFTFVFGGSGVIANISVQLNKSEKHDAKFCLSRVLLNDINLVKSSMTDKSNKSTLEQITDKMEELDVEKEPINEELDEETLAMRAMGLPTSFTSSLIERGTPRQRTHSRSLSNEPMTGKKTNY</sequence>
<dbReference type="PANTHER" id="PTHR10953">
    <property type="entry name" value="UBIQUITIN-ACTIVATING ENZYME E1"/>
    <property type="match status" value="1"/>
</dbReference>
<comment type="pathway">
    <text evidence="1 10">Protein modification; protein neddylation.</text>
</comment>
<dbReference type="GO" id="GO:0045116">
    <property type="term" value="P:protein neddylation"/>
    <property type="evidence" value="ECO:0007669"/>
    <property type="project" value="UniProtKB-UniRule"/>
</dbReference>
<reference evidence="14" key="1">
    <citation type="submission" date="2021-02" db="EMBL/GenBank/DDBJ databases">
        <authorList>
            <person name="Nowell W R."/>
        </authorList>
    </citation>
    <scope>NUCLEOTIDE SEQUENCE</scope>
</reference>
<name>A0A8S2KY79_9BILA</name>
<keyword evidence="5 10" id="KW-0547">Nucleotide-binding</keyword>
<evidence type="ECO:0000256" key="3">
    <source>
        <dbReference type="ARBA" id="ARBA00015203"/>
    </source>
</evidence>
<comment type="similarity">
    <text evidence="2 10">Belongs to the ubiquitin-activating E1 family. UBA3 subfamily.</text>
</comment>
<dbReference type="GO" id="GO:0005524">
    <property type="term" value="F:ATP binding"/>
    <property type="evidence" value="ECO:0007669"/>
    <property type="project" value="UniProtKB-UniRule"/>
</dbReference>
<dbReference type="GO" id="GO:0005737">
    <property type="term" value="C:cytoplasm"/>
    <property type="evidence" value="ECO:0007669"/>
    <property type="project" value="TreeGrafter"/>
</dbReference>
<dbReference type="InterPro" id="IPR023318">
    <property type="entry name" value="Ub_act_enz_dom_a_sf"/>
</dbReference>
<feature type="compositionally biased region" description="Polar residues" evidence="11">
    <location>
        <begin position="693"/>
        <end position="707"/>
    </location>
</feature>
<dbReference type="SUPFAM" id="SSF69572">
    <property type="entry name" value="Activating enzymes of the ubiquitin-like proteins"/>
    <property type="match status" value="1"/>
</dbReference>
<dbReference type="SMART" id="SM00397">
    <property type="entry name" value="t_SNARE"/>
    <property type="match status" value="1"/>
</dbReference>
<dbReference type="Gene3D" id="1.20.5.110">
    <property type="match status" value="1"/>
</dbReference>
<dbReference type="InterPro" id="IPR000594">
    <property type="entry name" value="ThiF_NAD_FAD-bd"/>
</dbReference>
<evidence type="ECO:0000256" key="6">
    <source>
        <dbReference type="ARBA" id="ARBA00022786"/>
    </source>
</evidence>
<protein>
    <recommendedName>
        <fullName evidence="3 10">NEDD8-activating enzyme E1 catalytic subunit</fullName>
        <ecNumber evidence="8 10">6.2.1.64</ecNumber>
    </recommendedName>
</protein>
<evidence type="ECO:0000256" key="2">
    <source>
        <dbReference type="ARBA" id="ARBA00006310"/>
    </source>
</evidence>
<dbReference type="AlphaFoldDB" id="A0A8S2KY79"/>
<dbReference type="Gene3D" id="1.10.10.520">
    <property type="entry name" value="Ubiquitin activating enzymes (Uba3). Chain: B, domain 2"/>
    <property type="match status" value="1"/>
</dbReference>
<comment type="catalytic activity">
    <reaction evidence="9 10">
        <text>ATP + [NEDD8 protein] + [E1 NEDD8-activating enzyme]-L-cysteine = AMP + diphosphate + [E1 NEDD8-activating enzyme]-S-[NEDD8 protein]-yl-L-cysteine.</text>
        <dbReference type="EC" id="6.2.1.64"/>
    </reaction>
</comment>
<comment type="function">
    <text evidence="10">Catalytic subunit of the dimeric E1 enzyme, which activates NEDD8.</text>
</comment>
<accession>A0A8S2KY79</accession>
<feature type="transmembrane region" description="Helical" evidence="12">
    <location>
        <begin position="571"/>
        <end position="599"/>
    </location>
</feature>
<dbReference type="EMBL" id="CAJOBJ010001382">
    <property type="protein sequence ID" value="CAF3876340.1"/>
    <property type="molecule type" value="Genomic_DNA"/>
</dbReference>
<keyword evidence="7 10" id="KW-0067">ATP-binding</keyword>
<feature type="region of interest" description="Disordered" evidence="11">
    <location>
        <begin position="680"/>
        <end position="707"/>
    </location>
</feature>
<keyword evidence="12" id="KW-0812">Transmembrane</keyword>
<comment type="caution">
    <text evidence="14">The sequence shown here is derived from an EMBL/GenBank/DDBJ whole genome shotgun (WGS) entry which is preliminary data.</text>
</comment>
<evidence type="ECO:0000256" key="7">
    <source>
        <dbReference type="ARBA" id="ARBA00022840"/>
    </source>
</evidence>
<feature type="domain" description="T-SNARE coiled-coil homology" evidence="13">
    <location>
        <begin position="495"/>
        <end position="557"/>
    </location>
</feature>
<evidence type="ECO:0000256" key="5">
    <source>
        <dbReference type="ARBA" id="ARBA00022741"/>
    </source>
</evidence>
<dbReference type="Proteomes" id="UP000681720">
    <property type="component" value="Unassembled WGS sequence"/>
</dbReference>
<dbReference type="Gene3D" id="3.40.50.720">
    <property type="entry name" value="NAD(P)-binding Rossmann-like Domain"/>
    <property type="match status" value="1"/>
</dbReference>
<dbReference type="InterPro" id="IPR000727">
    <property type="entry name" value="T_SNARE_dom"/>
</dbReference>
<keyword evidence="6 10" id="KW-0833">Ubl conjugation pathway</keyword>
<proteinExistence type="inferred from homology"/>
<dbReference type="PROSITE" id="PS50192">
    <property type="entry name" value="T_SNARE"/>
    <property type="match status" value="1"/>
</dbReference>
<evidence type="ECO:0000256" key="10">
    <source>
        <dbReference type="RuleBase" id="RU368009"/>
    </source>
</evidence>
<dbReference type="Pfam" id="PF00899">
    <property type="entry name" value="ThiF"/>
    <property type="match status" value="1"/>
</dbReference>
<dbReference type="PANTHER" id="PTHR10953:SF6">
    <property type="entry name" value="NEDD8-ACTIVATING ENZYME E1 CATALYTIC SUBUNIT"/>
    <property type="match status" value="1"/>
</dbReference>
<dbReference type="CDD" id="cd15841">
    <property type="entry name" value="SNARE_Qc"/>
    <property type="match status" value="1"/>
</dbReference>
<evidence type="ECO:0000256" key="9">
    <source>
        <dbReference type="ARBA" id="ARBA00024626"/>
    </source>
</evidence>
<dbReference type="SUPFAM" id="SSF58038">
    <property type="entry name" value="SNARE fusion complex"/>
    <property type="match status" value="1"/>
</dbReference>
<dbReference type="InterPro" id="IPR035985">
    <property type="entry name" value="Ubiquitin-activating_enz"/>
</dbReference>
<dbReference type="InterPro" id="IPR045886">
    <property type="entry name" value="ThiF/MoeB/HesA"/>
</dbReference>
<keyword evidence="4 10" id="KW-0436">Ligase</keyword>
<dbReference type="GO" id="GO:0019781">
    <property type="term" value="F:NEDD8 activating enzyme activity"/>
    <property type="evidence" value="ECO:0007669"/>
    <property type="project" value="UniProtKB-UniRule"/>
</dbReference>
<dbReference type="EC" id="6.2.1.64" evidence="8 10"/>
<evidence type="ECO:0000259" key="13">
    <source>
        <dbReference type="PROSITE" id="PS50192"/>
    </source>
</evidence>
<dbReference type="GO" id="GO:0005634">
    <property type="term" value="C:nucleus"/>
    <property type="evidence" value="ECO:0007669"/>
    <property type="project" value="TreeGrafter"/>
</dbReference>